<feature type="compositionally biased region" description="Polar residues" evidence="1">
    <location>
        <begin position="148"/>
        <end position="157"/>
    </location>
</feature>
<feature type="region of interest" description="Disordered" evidence="1">
    <location>
        <begin position="119"/>
        <end position="157"/>
    </location>
</feature>
<comment type="caution">
    <text evidence="2">The sequence shown here is derived from an EMBL/GenBank/DDBJ whole genome shotgun (WGS) entry which is preliminary data.</text>
</comment>
<reference evidence="2 3" key="2">
    <citation type="submission" date="2019-09" db="EMBL/GenBank/DDBJ databases">
        <authorList>
            <person name="Jin C."/>
        </authorList>
    </citation>
    <scope>NUCLEOTIDE SEQUENCE [LARGE SCALE GENOMIC DNA]</scope>
    <source>
        <strain evidence="2 3">BN140002</strain>
    </source>
</reference>
<dbReference type="OrthoDB" id="176845at2"/>
<name>A0A5B2V8Q6_9HYPH</name>
<evidence type="ECO:0000313" key="3">
    <source>
        <dbReference type="Proteomes" id="UP000323142"/>
    </source>
</evidence>
<organism evidence="2 3">
    <name type="scientific">Salinarimonas soli</name>
    <dbReference type="NCBI Taxonomy" id="1638099"/>
    <lineage>
        <taxon>Bacteria</taxon>
        <taxon>Pseudomonadati</taxon>
        <taxon>Pseudomonadota</taxon>
        <taxon>Alphaproteobacteria</taxon>
        <taxon>Hyphomicrobiales</taxon>
        <taxon>Salinarimonadaceae</taxon>
        <taxon>Salinarimonas</taxon>
    </lineage>
</organism>
<sequence length="371" mass="38309">MTAPLADALPPDERLHAVLRDLRARFGEDLLGDRRRLVSLLGDHVPEARREIRLIGLSLDDGLPAVLRRLPPEQLPLQVHTLATRLETQYGIGGAYARWVVAFWLKAFALDPPAGFEAGPCAPGESPPAPPERTAPMAPPPPAGPSGSGVQPRTSPVTGLFRDKRALALGGVLAVVGLGLGLGALSSGATPPPEPQAVAAAPPAPTAPIVRAEIAAPAPAPAVSRAEPAPPVEEVYTALGAAQGARTPEAAVTHVPGRVLVTRFTVPGSPIRYTVTLRPEAAAADWTAIDPQGRRSAASGSLERGAADAAGGVWDWSRVAWRGENGLGLGPLCLAVQAGRAGAPSNPDGGLVCLYDHTCAAAYGCLRMRTR</sequence>
<feature type="compositionally biased region" description="Pro residues" evidence="1">
    <location>
        <begin position="125"/>
        <end position="144"/>
    </location>
</feature>
<gene>
    <name evidence="2" type="ORF">F0L46_21675</name>
</gene>
<evidence type="ECO:0000313" key="2">
    <source>
        <dbReference type="EMBL" id="KAA2234955.1"/>
    </source>
</evidence>
<dbReference type="EMBL" id="VUOA01000040">
    <property type="protein sequence ID" value="KAA2234955.1"/>
    <property type="molecule type" value="Genomic_DNA"/>
</dbReference>
<proteinExistence type="predicted"/>
<dbReference type="Proteomes" id="UP000323142">
    <property type="component" value="Unassembled WGS sequence"/>
</dbReference>
<dbReference type="RefSeq" id="WP_149821499.1">
    <property type="nucleotide sequence ID" value="NZ_VUOA01000040.1"/>
</dbReference>
<reference evidence="2 3" key="1">
    <citation type="submission" date="2019-09" db="EMBL/GenBank/DDBJ databases">
        <title>Salinarimonas rosea gen. nov., sp. nov., a new member of the a-2 subgroup of the Proteobacteria.</title>
        <authorList>
            <person name="Liu J."/>
        </authorList>
    </citation>
    <scope>NUCLEOTIDE SEQUENCE [LARGE SCALE GENOMIC DNA]</scope>
    <source>
        <strain evidence="2 3">BN140002</strain>
    </source>
</reference>
<keyword evidence="3" id="KW-1185">Reference proteome</keyword>
<protein>
    <submittedName>
        <fullName evidence="2">Uncharacterized protein</fullName>
    </submittedName>
</protein>
<evidence type="ECO:0000256" key="1">
    <source>
        <dbReference type="SAM" id="MobiDB-lite"/>
    </source>
</evidence>
<accession>A0A5B2V8Q6</accession>
<dbReference type="AlphaFoldDB" id="A0A5B2V8Q6"/>